<name>A0A395VAA3_9FIRM</name>
<keyword evidence="4 7" id="KW-0812">Transmembrane</keyword>
<dbReference type="InterPro" id="IPR000515">
    <property type="entry name" value="MetI-like"/>
</dbReference>
<dbReference type="CDD" id="cd06261">
    <property type="entry name" value="TM_PBP2"/>
    <property type="match status" value="1"/>
</dbReference>
<feature type="domain" description="ABC transmembrane type-1" evidence="8">
    <location>
        <begin position="68"/>
        <end position="278"/>
    </location>
</feature>
<feature type="transmembrane region" description="Helical" evidence="7">
    <location>
        <begin position="105"/>
        <end position="126"/>
    </location>
</feature>
<dbReference type="PROSITE" id="PS50928">
    <property type="entry name" value="ABC_TM1"/>
    <property type="match status" value="1"/>
</dbReference>
<dbReference type="GO" id="GO:0055085">
    <property type="term" value="P:transmembrane transport"/>
    <property type="evidence" value="ECO:0007669"/>
    <property type="project" value="InterPro"/>
</dbReference>
<evidence type="ECO:0000256" key="6">
    <source>
        <dbReference type="ARBA" id="ARBA00023136"/>
    </source>
</evidence>
<dbReference type="GO" id="GO:0005886">
    <property type="term" value="C:plasma membrane"/>
    <property type="evidence" value="ECO:0007669"/>
    <property type="project" value="UniProtKB-SubCell"/>
</dbReference>
<dbReference type="SUPFAM" id="SSF161098">
    <property type="entry name" value="MetI-like"/>
    <property type="match status" value="1"/>
</dbReference>
<evidence type="ECO:0000256" key="1">
    <source>
        <dbReference type="ARBA" id="ARBA00004651"/>
    </source>
</evidence>
<evidence type="ECO:0000256" key="7">
    <source>
        <dbReference type="RuleBase" id="RU363032"/>
    </source>
</evidence>
<evidence type="ECO:0000259" key="8">
    <source>
        <dbReference type="PROSITE" id="PS50928"/>
    </source>
</evidence>
<evidence type="ECO:0000313" key="9">
    <source>
        <dbReference type="EMBL" id="RGS40528.1"/>
    </source>
</evidence>
<keyword evidence="2 7" id="KW-0813">Transport</keyword>
<dbReference type="RefSeq" id="WP_118097335.1">
    <property type="nucleotide sequence ID" value="NZ_CP117966.1"/>
</dbReference>
<accession>A0A395VAA3</accession>
<proteinExistence type="inferred from homology"/>
<keyword evidence="3" id="KW-1003">Cell membrane</keyword>
<keyword evidence="6 7" id="KW-0472">Membrane</keyword>
<evidence type="ECO:0000256" key="5">
    <source>
        <dbReference type="ARBA" id="ARBA00022989"/>
    </source>
</evidence>
<gene>
    <name evidence="9" type="ORF">DWX93_08845</name>
</gene>
<dbReference type="Pfam" id="PF00528">
    <property type="entry name" value="BPD_transp_1"/>
    <property type="match status" value="1"/>
</dbReference>
<evidence type="ECO:0000313" key="10">
    <source>
        <dbReference type="Proteomes" id="UP000266172"/>
    </source>
</evidence>
<feature type="transmembrane region" description="Helical" evidence="7">
    <location>
        <begin position="152"/>
        <end position="173"/>
    </location>
</feature>
<evidence type="ECO:0000256" key="3">
    <source>
        <dbReference type="ARBA" id="ARBA00022475"/>
    </source>
</evidence>
<dbReference type="EMBL" id="QRVL01000006">
    <property type="protein sequence ID" value="RGS40528.1"/>
    <property type="molecule type" value="Genomic_DNA"/>
</dbReference>
<dbReference type="PANTHER" id="PTHR30193:SF37">
    <property type="entry name" value="INNER MEMBRANE ABC TRANSPORTER PERMEASE PROTEIN YCJO"/>
    <property type="match status" value="1"/>
</dbReference>
<comment type="similarity">
    <text evidence="7">Belongs to the binding-protein-dependent transport system permease family.</text>
</comment>
<feature type="transmembrane region" description="Helical" evidence="7">
    <location>
        <begin position="257"/>
        <end position="279"/>
    </location>
</feature>
<organism evidence="9 10">
    <name type="scientific">Roseburia hominis</name>
    <dbReference type="NCBI Taxonomy" id="301301"/>
    <lineage>
        <taxon>Bacteria</taxon>
        <taxon>Bacillati</taxon>
        <taxon>Bacillota</taxon>
        <taxon>Clostridia</taxon>
        <taxon>Lachnospirales</taxon>
        <taxon>Lachnospiraceae</taxon>
        <taxon>Roseburia</taxon>
    </lineage>
</organism>
<comment type="caution">
    <text evidence="9">The sequence shown here is derived from an EMBL/GenBank/DDBJ whole genome shotgun (WGS) entry which is preliminary data.</text>
</comment>
<comment type="subcellular location">
    <subcellularLocation>
        <location evidence="1 7">Cell membrane</location>
        <topology evidence="1 7">Multi-pass membrane protein</topology>
    </subcellularLocation>
</comment>
<evidence type="ECO:0000256" key="4">
    <source>
        <dbReference type="ARBA" id="ARBA00022692"/>
    </source>
</evidence>
<dbReference type="Gene3D" id="1.10.3720.10">
    <property type="entry name" value="MetI-like"/>
    <property type="match status" value="1"/>
</dbReference>
<dbReference type="AlphaFoldDB" id="A0A395VAA3"/>
<evidence type="ECO:0000256" key="2">
    <source>
        <dbReference type="ARBA" id="ARBA00022448"/>
    </source>
</evidence>
<dbReference type="InterPro" id="IPR051393">
    <property type="entry name" value="ABC_transporter_permease"/>
</dbReference>
<keyword evidence="5 7" id="KW-1133">Transmembrane helix</keyword>
<dbReference type="PANTHER" id="PTHR30193">
    <property type="entry name" value="ABC TRANSPORTER PERMEASE PROTEIN"/>
    <property type="match status" value="1"/>
</dbReference>
<feature type="transmembrane region" description="Helical" evidence="7">
    <location>
        <begin position="70"/>
        <end position="93"/>
    </location>
</feature>
<feature type="transmembrane region" description="Helical" evidence="7">
    <location>
        <begin position="12"/>
        <end position="38"/>
    </location>
</feature>
<dbReference type="InterPro" id="IPR035906">
    <property type="entry name" value="MetI-like_sf"/>
</dbReference>
<feature type="transmembrane region" description="Helical" evidence="7">
    <location>
        <begin position="198"/>
        <end position="216"/>
    </location>
</feature>
<sequence>MKQKKRINPAFYIMTVPMAVLFFCFHTFPFLQGVFYSFTDWKGYGNWNFVGLRNYLHIFQDKNVGYSYLFTFKFAICATILVNVLSLLLACALNAKIGCKNFLKAVFFLPYMLGTLIISYVFKYIFANLIPVLGKALGIAALSNNVLGTGNAWIGVLVVTIWQSMAFNTLIYLSGLQTVDRDLYEAAALDGATGFRRFFQITFPLIAPFFTINMVLSGKNYLMAFDQFIAMTNGGPGTATTTISVLIYKKGFSGGQFAYQSANAVLLFLVVVLISVFQLRVLERREEKVG</sequence>
<protein>
    <submittedName>
        <fullName evidence="9">Sugar ABC transporter permease</fullName>
    </submittedName>
</protein>
<dbReference type="Proteomes" id="UP000266172">
    <property type="component" value="Unassembled WGS sequence"/>
</dbReference>
<reference evidence="9 10" key="1">
    <citation type="submission" date="2018-08" db="EMBL/GenBank/DDBJ databases">
        <title>A genome reference for cultivated species of the human gut microbiota.</title>
        <authorList>
            <person name="Zou Y."/>
            <person name="Xue W."/>
            <person name="Luo G."/>
        </authorList>
    </citation>
    <scope>NUCLEOTIDE SEQUENCE [LARGE SCALE GENOMIC DNA]</scope>
    <source>
        <strain evidence="9 10">AF22-12AC</strain>
    </source>
</reference>